<dbReference type="PANTHER" id="PTHR47150">
    <property type="entry name" value="OS12G0169200 PROTEIN"/>
    <property type="match status" value="1"/>
</dbReference>
<dbReference type="EMBL" id="LWDX02054065">
    <property type="protein sequence ID" value="OEL19281.1"/>
    <property type="molecule type" value="Genomic_DNA"/>
</dbReference>
<proteinExistence type="predicted"/>
<protein>
    <submittedName>
        <fullName evidence="1">Uncharacterized protein</fullName>
    </submittedName>
</protein>
<accession>A0A1E5V2D9</accession>
<comment type="caution">
    <text evidence="1">The sequence shown here is derived from an EMBL/GenBank/DDBJ whole genome shotgun (WGS) entry which is preliminary data.</text>
</comment>
<feature type="non-terminal residue" evidence="1">
    <location>
        <position position="1"/>
    </location>
</feature>
<organism evidence="1 2">
    <name type="scientific">Dichanthelium oligosanthes</name>
    <dbReference type="NCBI Taxonomy" id="888268"/>
    <lineage>
        <taxon>Eukaryota</taxon>
        <taxon>Viridiplantae</taxon>
        <taxon>Streptophyta</taxon>
        <taxon>Embryophyta</taxon>
        <taxon>Tracheophyta</taxon>
        <taxon>Spermatophyta</taxon>
        <taxon>Magnoliopsida</taxon>
        <taxon>Liliopsida</taxon>
        <taxon>Poales</taxon>
        <taxon>Poaceae</taxon>
        <taxon>PACMAD clade</taxon>
        <taxon>Panicoideae</taxon>
        <taxon>Panicodae</taxon>
        <taxon>Paniceae</taxon>
        <taxon>Dichantheliinae</taxon>
        <taxon>Dichanthelium</taxon>
    </lineage>
</organism>
<dbReference type="Proteomes" id="UP000095767">
    <property type="component" value="Unassembled WGS sequence"/>
</dbReference>
<dbReference type="OrthoDB" id="124998at2759"/>
<evidence type="ECO:0000313" key="2">
    <source>
        <dbReference type="Proteomes" id="UP000095767"/>
    </source>
</evidence>
<name>A0A1E5V2D9_9POAL</name>
<reference evidence="1 2" key="1">
    <citation type="submission" date="2016-09" db="EMBL/GenBank/DDBJ databases">
        <title>The draft genome of Dichanthelium oligosanthes: A C3 panicoid grass species.</title>
        <authorList>
            <person name="Studer A.J."/>
            <person name="Schnable J.C."/>
            <person name="Brutnell T.P."/>
        </authorList>
    </citation>
    <scope>NUCLEOTIDE SEQUENCE [LARGE SCALE GENOMIC DNA]</scope>
    <source>
        <strain evidence="2">cv. Kellogg 1175</strain>
        <tissue evidence="1">Leaf</tissue>
    </source>
</reference>
<keyword evidence="2" id="KW-1185">Reference proteome</keyword>
<dbReference type="PANTHER" id="PTHR47150:SF7">
    <property type="entry name" value="NUCLEASE"/>
    <property type="match status" value="1"/>
</dbReference>
<dbReference type="AlphaFoldDB" id="A0A1E5V2D9"/>
<dbReference type="STRING" id="888268.A0A1E5V2D9"/>
<evidence type="ECO:0000313" key="1">
    <source>
        <dbReference type="EMBL" id="OEL19281.1"/>
    </source>
</evidence>
<sequence>LLNDYFSEAPTYGPSFFRRRFRMACSMFIVQDVEQHGSYFVQIRDINGRLDLSCLQKIIATYMIISHEFSADFVDHYICERAYRPLN</sequence>
<gene>
    <name evidence="1" type="ORF">BAE44_0019701</name>
</gene>